<dbReference type="PANTHER" id="PTHR43701:SF2">
    <property type="entry name" value="MEMBRANE TRANSPORTER PROTEIN YJNA-RELATED"/>
    <property type="match status" value="1"/>
</dbReference>
<dbReference type="InterPro" id="IPR002781">
    <property type="entry name" value="TM_pro_TauE-like"/>
</dbReference>
<name>A0AAE9L5M8_9BURK</name>
<dbReference type="EMBL" id="CP097331">
    <property type="protein sequence ID" value="URF08113.1"/>
    <property type="molecule type" value="Genomic_DNA"/>
</dbReference>
<evidence type="ECO:0000313" key="6">
    <source>
        <dbReference type="EMBL" id="URF08113.1"/>
    </source>
</evidence>
<evidence type="ECO:0000256" key="2">
    <source>
        <dbReference type="ARBA" id="ARBA00022692"/>
    </source>
</evidence>
<dbReference type="RefSeq" id="WP_250025965.1">
    <property type="nucleotide sequence ID" value="NZ_CP097331.1"/>
</dbReference>
<dbReference type="PANTHER" id="PTHR43701">
    <property type="entry name" value="MEMBRANE TRANSPORTER PROTEIN MJ0441-RELATED"/>
    <property type="match status" value="1"/>
</dbReference>
<evidence type="ECO:0000313" key="7">
    <source>
        <dbReference type="Proteomes" id="UP001056132"/>
    </source>
</evidence>
<evidence type="ECO:0000256" key="5">
    <source>
        <dbReference type="RuleBase" id="RU363041"/>
    </source>
</evidence>
<organism evidence="6 7">
    <name type="scientific">Cupriavidus campinensis</name>
    <dbReference type="NCBI Taxonomy" id="151783"/>
    <lineage>
        <taxon>Bacteria</taxon>
        <taxon>Pseudomonadati</taxon>
        <taxon>Pseudomonadota</taxon>
        <taxon>Betaproteobacteria</taxon>
        <taxon>Burkholderiales</taxon>
        <taxon>Burkholderiaceae</taxon>
        <taxon>Cupriavidus</taxon>
    </lineage>
</organism>
<feature type="transmembrane region" description="Helical" evidence="5">
    <location>
        <begin position="86"/>
        <end position="105"/>
    </location>
</feature>
<dbReference type="InterPro" id="IPR051598">
    <property type="entry name" value="TSUP/Inactive_protease-like"/>
</dbReference>
<dbReference type="AlphaFoldDB" id="A0AAE9L5M8"/>
<gene>
    <name evidence="6" type="ORF">M5D45_20075</name>
</gene>
<dbReference type="GO" id="GO:0005886">
    <property type="term" value="C:plasma membrane"/>
    <property type="evidence" value="ECO:0007669"/>
    <property type="project" value="UniProtKB-SubCell"/>
</dbReference>
<feature type="transmembrane region" description="Helical" evidence="5">
    <location>
        <begin position="189"/>
        <end position="206"/>
    </location>
</feature>
<feature type="transmembrane region" description="Helical" evidence="5">
    <location>
        <begin position="7"/>
        <end position="32"/>
    </location>
</feature>
<evidence type="ECO:0000256" key="1">
    <source>
        <dbReference type="ARBA" id="ARBA00004141"/>
    </source>
</evidence>
<reference evidence="6" key="2">
    <citation type="submission" date="2022-05" db="EMBL/GenBank/DDBJ databases">
        <authorList>
            <person name="Kunte H.-J."/>
        </authorList>
    </citation>
    <scope>NUCLEOTIDE SEQUENCE</scope>
    <source>
        <strain evidence="6">G5</strain>
    </source>
</reference>
<sequence>MYAVLMICGGLAGVTTVLFGFGGGFVVVPLLYTMLTMTHAAGSAVAQAAMQIAVATSSCVMIFGASMATWRHHRAGNLDWPRIRAMGAYIAVGAVAGAAAASWLSSDWVRWAFVAYLAATILDSTLRPGFMRAGPGTARPLTAAATAAIGVGIGAIAAFLGVGGSVMTVPLMRRRGATMTQATAMANPLSLPMAVAATATYVALAWRHGASFGPGHAGYVDLLAFVVLAAGSWAGIRLAARWIGRIPDRVHAVTYIALLALVLVTMVAGGSFA</sequence>
<evidence type="ECO:0000256" key="3">
    <source>
        <dbReference type="ARBA" id="ARBA00022989"/>
    </source>
</evidence>
<keyword evidence="2 5" id="KW-0812">Transmembrane</keyword>
<feature type="transmembrane region" description="Helical" evidence="5">
    <location>
        <begin position="252"/>
        <end position="272"/>
    </location>
</feature>
<keyword evidence="3 5" id="KW-1133">Transmembrane helix</keyword>
<dbReference type="KEGG" id="ccam:M5D45_20075"/>
<dbReference type="Proteomes" id="UP001056132">
    <property type="component" value="Chromosome 2"/>
</dbReference>
<evidence type="ECO:0000256" key="4">
    <source>
        <dbReference type="ARBA" id="ARBA00023136"/>
    </source>
</evidence>
<comment type="similarity">
    <text evidence="5">Belongs to the 4-toluene sulfonate uptake permease (TSUP) (TC 2.A.102) family.</text>
</comment>
<proteinExistence type="inferred from homology"/>
<comment type="subcellular location">
    <subcellularLocation>
        <location evidence="5">Cell membrane</location>
        <topology evidence="5">Multi-pass membrane protein</topology>
    </subcellularLocation>
    <subcellularLocation>
        <location evidence="1">Membrane</location>
        <topology evidence="1">Multi-pass membrane protein</topology>
    </subcellularLocation>
</comment>
<feature type="transmembrane region" description="Helical" evidence="5">
    <location>
        <begin position="142"/>
        <end position="169"/>
    </location>
</feature>
<feature type="transmembrane region" description="Helical" evidence="5">
    <location>
        <begin position="44"/>
        <end position="65"/>
    </location>
</feature>
<feature type="transmembrane region" description="Helical" evidence="5">
    <location>
        <begin position="218"/>
        <end position="240"/>
    </location>
</feature>
<reference evidence="6" key="1">
    <citation type="journal article" date="2022" name="Microbiol. Resour. Announc.">
        <title>Genome Sequence of Cupriavidus campinensis Strain G5, a Member of a Bacterial Consortium Capable of Polyethylene Degradation.</title>
        <authorList>
            <person name="Schneider B."/>
            <person name="Pfeiffer F."/>
            <person name="Dyall-Smith M."/>
            <person name="Kunte H.J."/>
        </authorList>
    </citation>
    <scope>NUCLEOTIDE SEQUENCE</scope>
    <source>
        <strain evidence="6">G5</strain>
    </source>
</reference>
<protein>
    <recommendedName>
        <fullName evidence="5">Probable membrane transporter protein</fullName>
    </recommendedName>
</protein>
<dbReference type="Pfam" id="PF01925">
    <property type="entry name" value="TauE"/>
    <property type="match status" value="1"/>
</dbReference>
<keyword evidence="5" id="KW-1003">Cell membrane</keyword>
<keyword evidence="4 5" id="KW-0472">Membrane</keyword>
<accession>A0AAE9L5M8</accession>